<dbReference type="eggNOG" id="COG1595">
    <property type="taxonomic scope" value="Bacteria"/>
</dbReference>
<dbReference type="HOGENOM" id="CLU_503134_0_0_10"/>
<keyword evidence="4" id="KW-1185">Reference proteome</keyword>
<feature type="region of interest" description="Disordered" evidence="1">
    <location>
        <begin position="349"/>
        <end position="377"/>
    </location>
</feature>
<dbReference type="RefSeq" id="WP_004327624.1">
    <property type="nucleotide sequence ID" value="NZ_DS499577.1"/>
</dbReference>
<dbReference type="AlphaFoldDB" id="B0MWT7"/>
<feature type="domain" description="DUF7666" evidence="2">
    <location>
        <begin position="136"/>
        <end position="230"/>
    </location>
</feature>
<organism evidence="3 4">
    <name type="scientific">Alistipes putredinis DSM 17216</name>
    <dbReference type="NCBI Taxonomy" id="445970"/>
    <lineage>
        <taxon>Bacteria</taxon>
        <taxon>Pseudomonadati</taxon>
        <taxon>Bacteroidota</taxon>
        <taxon>Bacteroidia</taxon>
        <taxon>Bacteroidales</taxon>
        <taxon>Rikenellaceae</taxon>
        <taxon>Alistipes</taxon>
    </lineage>
</organism>
<name>B0MWT7_9BACT</name>
<proteinExistence type="predicted"/>
<dbReference type="Proteomes" id="UP000005819">
    <property type="component" value="Unassembled WGS sequence"/>
</dbReference>
<evidence type="ECO:0000313" key="4">
    <source>
        <dbReference type="Proteomes" id="UP000005819"/>
    </source>
</evidence>
<evidence type="ECO:0000259" key="2">
    <source>
        <dbReference type="Pfam" id="PF24703"/>
    </source>
</evidence>
<dbReference type="eggNOG" id="COG5164">
    <property type="taxonomic scope" value="Bacteria"/>
</dbReference>
<dbReference type="EMBL" id="ABFK02000019">
    <property type="protein sequence ID" value="EDS03379.1"/>
    <property type="molecule type" value="Genomic_DNA"/>
</dbReference>
<reference evidence="3" key="2">
    <citation type="submission" date="2013-09" db="EMBL/GenBank/DDBJ databases">
        <title>Draft genome sequence of Alistipes putredinis (DSM 17216).</title>
        <authorList>
            <person name="Sudarsanam P."/>
            <person name="Ley R."/>
            <person name="Guruge J."/>
            <person name="Turnbaugh P.J."/>
            <person name="Mahowald M."/>
            <person name="Liep D."/>
            <person name="Gordon J."/>
        </authorList>
    </citation>
    <scope>NUCLEOTIDE SEQUENCE</scope>
    <source>
        <strain evidence="3">DSM 17216</strain>
    </source>
</reference>
<accession>B0MWT7</accession>
<dbReference type="GeneID" id="73804396"/>
<protein>
    <recommendedName>
        <fullName evidence="2">DUF7666 domain-containing protein</fullName>
    </recommendedName>
</protein>
<reference evidence="3" key="1">
    <citation type="submission" date="2007-10" db="EMBL/GenBank/DDBJ databases">
        <authorList>
            <person name="Fulton L."/>
            <person name="Clifton S."/>
            <person name="Fulton B."/>
            <person name="Xu J."/>
            <person name="Minx P."/>
            <person name="Pepin K.H."/>
            <person name="Johnson M."/>
            <person name="Thiruvilangam P."/>
            <person name="Bhonagiri V."/>
            <person name="Nash W.E."/>
            <person name="Mardis E.R."/>
            <person name="Wilson R.K."/>
        </authorList>
    </citation>
    <scope>NUCLEOTIDE SEQUENCE [LARGE SCALE GENOMIC DNA]</scope>
    <source>
        <strain evidence="3">DSM 17216</strain>
    </source>
</reference>
<gene>
    <name evidence="3" type="ORF">ALIPUT_01592</name>
</gene>
<dbReference type="Pfam" id="PF24703">
    <property type="entry name" value="DUF7666"/>
    <property type="match status" value="1"/>
</dbReference>
<evidence type="ECO:0000256" key="1">
    <source>
        <dbReference type="SAM" id="MobiDB-lite"/>
    </source>
</evidence>
<comment type="caution">
    <text evidence="3">The sequence shown here is derived from an EMBL/GenBank/DDBJ whole genome shotgun (WGS) entry which is preliminary data.</text>
</comment>
<sequence length="541" mass="55479">MSNKVFTPENISKLKQNEVFVFGSNKAGNHVGGAARVAVEKFGAIMGHGEGLQGQSYAIPTLDEQMDKVSTEELTRSVRRFADYTRYNTDKVFYVTKIGCGIAGFSVEEIVEVFKSVSFGDNVVLPQEFGEEKHIDGFKGFNADMTCLGFKFEEGKTYEEDVELKVCNRGFHFCESPFSVLSYRDMLDDECKFIPVHHVTALGRCHSDSDKTATTKIHIGAKLDFKGFIKAGIDFIYEKCIKEGPTDNVNSGDDAQIGSSGDLAKIGSSGYGAKIGSSGDLAKIGSSGDLAKIGSSGYGAKIGSSGDDAQIGSSGDLAKIGSSGDDAQIGSSGYGAQIGSSGYGAKIGSSGDDAQIGSSGDDAKIGSSGDGAQIGSSGDGAQIGSSGYLAQIGSSGDGAQIGSSGDLAQIGSSGYGAKIGSSGYGAKIGSSGYGAKIGSSGDGAQIGSSGDGAQIGSSGDDAQIGSSGDLAKIESEGNNAVVAAIGIDSKIKAKKGSWITLAEYGEDLKPVCVRSAQIDGKSLKEDVFYQLKGGEFVEAAE</sequence>
<dbReference type="InterPro" id="IPR056083">
    <property type="entry name" value="DUF7666"/>
</dbReference>
<evidence type="ECO:0000313" key="3">
    <source>
        <dbReference type="EMBL" id="EDS03379.1"/>
    </source>
</evidence>